<evidence type="ECO:0000313" key="5">
    <source>
        <dbReference type="EMBL" id="ALU41059.1"/>
    </source>
</evidence>
<feature type="domain" description="Glycosyltransferase subfamily 4-like N-terminal" evidence="4">
    <location>
        <begin position="14"/>
        <end position="176"/>
    </location>
</feature>
<dbReference type="Pfam" id="PF13692">
    <property type="entry name" value="Glyco_trans_1_4"/>
    <property type="match status" value="1"/>
</dbReference>
<dbReference type="SUPFAM" id="SSF53756">
    <property type="entry name" value="UDP-Glycosyltransferase/glycogen phosphorylase"/>
    <property type="match status" value="1"/>
</dbReference>
<dbReference type="PANTHER" id="PTHR45947:SF3">
    <property type="entry name" value="SULFOQUINOVOSYL TRANSFERASE SQD2"/>
    <property type="match status" value="1"/>
</dbReference>
<dbReference type="Gene3D" id="3.40.50.2000">
    <property type="entry name" value="Glycogen Phosphorylase B"/>
    <property type="match status" value="2"/>
</dbReference>
<evidence type="ECO:0000313" key="7">
    <source>
        <dbReference type="Proteomes" id="UP000057181"/>
    </source>
</evidence>
<name>A0A0U3GPC6_9MICC</name>
<dbReference type="EMBL" id="CP013254">
    <property type="protein sequence ID" value="ALU41059.1"/>
    <property type="molecule type" value="Genomic_DNA"/>
</dbReference>
<dbReference type="RefSeq" id="WP_058859730.1">
    <property type="nucleotide sequence ID" value="NZ_BJZR01000135.1"/>
</dbReference>
<protein>
    <recommendedName>
        <fullName evidence="1">D-inositol 3-phosphate glycosyltransferase</fullName>
    </recommendedName>
</protein>
<dbReference type="STRING" id="446860.AS188_04740"/>
<gene>
    <name evidence="5" type="ORF">AS188_04740</name>
    <name evidence="6" type="ORF">KFL01_28830</name>
</gene>
<reference evidence="6 8" key="2">
    <citation type="submission" date="2019-07" db="EMBL/GenBank/DDBJ databases">
        <title>Whole genome shotgun sequence of Kocuria flava NBRC 107626.</title>
        <authorList>
            <person name="Hosoyama A."/>
            <person name="Uohara A."/>
            <person name="Ohji S."/>
            <person name="Ichikawa N."/>
        </authorList>
    </citation>
    <scope>NUCLEOTIDE SEQUENCE [LARGE SCALE GENOMIC DNA]</scope>
    <source>
        <strain evidence="6 8">NBRC 107626</strain>
    </source>
</reference>
<accession>A0A0U3GPC6</accession>
<dbReference type="GO" id="GO:1901137">
    <property type="term" value="P:carbohydrate derivative biosynthetic process"/>
    <property type="evidence" value="ECO:0007669"/>
    <property type="project" value="UniProtKB-ARBA"/>
</dbReference>
<evidence type="ECO:0000256" key="1">
    <source>
        <dbReference type="ARBA" id="ARBA00021292"/>
    </source>
</evidence>
<evidence type="ECO:0000259" key="4">
    <source>
        <dbReference type="Pfam" id="PF13439"/>
    </source>
</evidence>
<keyword evidence="2" id="KW-0328">Glycosyltransferase</keyword>
<evidence type="ECO:0000256" key="3">
    <source>
        <dbReference type="ARBA" id="ARBA00022679"/>
    </source>
</evidence>
<dbReference type="Proteomes" id="UP000321155">
    <property type="component" value="Unassembled WGS sequence"/>
</dbReference>
<dbReference type="OrthoDB" id="9802525at2"/>
<dbReference type="InterPro" id="IPR028098">
    <property type="entry name" value="Glyco_trans_4-like_N"/>
</dbReference>
<dbReference type="CDD" id="cd03814">
    <property type="entry name" value="GT4-like"/>
    <property type="match status" value="1"/>
</dbReference>
<evidence type="ECO:0000313" key="8">
    <source>
        <dbReference type="Proteomes" id="UP000321155"/>
    </source>
</evidence>
<evidence type="ECO:0000313" key="6">
    <source>
        <dbReference type="EMBL" id="GEO93577.1"/>
    </source>
</evidence>
<dbReference type="InterPro" id="IPR050194">
    <property type="entry name" value="Glycosyltransferase_grp1"/>
</dbReference>
<keyword evidence="3 5" id="KW-0808">Transferase</keyword>
<dbReference type="GO" id="GO:0016757">
    <property type="term" value="F:glycosyltransferase activity"/>
    <property type="evidence" value="ECO:0007669"/>
    <property type="project" value="UniProtKB-KW"/>
</dbReference>
<dbReference type="AlphaFoldDB" id="A0A0U3GPC6"/>
<sequence length="376" mass="40673">MRVALYTDVFAPHVDGVVTRLLRTLEQLGELGHEVLVVTPGRPPRRWGPHRVVRAPSLAFPWYPDLRAGLPGPRAERAVTAFRPDVVHAVNPVWFGAWGALSARRRRLPLLASFHTDVPQYMDALGLGALRGTAERWIRTTHNAAQVNLCTSAPMLERAAALGVREPLLWPKGVDTVLFRPNRAHPAVRERLTGGHPRERLVLAVGRLSREKNLEALREPLRRLPGTRLALVGTGPHRAALERAFAGLPVVFTGPLAGEELAAAYASADVLAFPSTTETLGLVALESLASGVPVVGARAGGIPFAVDDGRTGLLVDPGRPQELTAALARLLDDDGLRARMGAAGRAEARTLDWRAATETLVGHYRSAVERHGALRR</sequence>
<dbReference type="PANTHER" id="PTHR45947">
    <property type="entry name" value="SULFOQUINOVOSYL TRANSFERASE SQD2"/>
    <property type="match status" value="1"/>
</dbReference>
<evidence type="ECO:0000256" key="2">
    <source>
        <dbReference type="ARBA" id="ARBA00022676"/>
    </source>
</evidence>
<dbReference type="EMBL" id="BJZR01000135">
    <property type="protein sequence ID" value="GEO93577.1"/>
    <property type="molecule type" value="Genomic_DNA"/>
</dbReference>
<proteinExistence type="predicted"/>
<dbReference type="KEGG" id="kfv:AS188_04740"/>
<dbReference type="Pfam" id="PF13439">
    <property type="entry name" value="Glyco_transf_4"/>
    <property type="match status" value="1"/>
</dbReference>
<reference evidence="5 7" key="1">
    <citation type="submission" date="2015-11" db="EMBL/GenBank/DDBJ databases">
        <title>Complete Genome Sequence of Kocuria flava strain HO-9041.</title>
        <authorList>
            <person name="Zhou M."/>
            <person name="Dai J."/>
        </authorList>
    </citation>
    <scope>NUCLEOTIDE SEQUENCE [LARGE SCALE GENOMIC DNA]</scope>
    <source>
        <strain evidence="5 7">HO-9041</strain>
    </source>
</reference>
<organism evidence="5 7">
    <name type="scientific">Kocuria flava</name>
    <dbReference type="NCBI Taxonomy" id="446860"/>
    <lineage>
        <taxon>Bacteria</taxon>
        <taxon>Bacillati</taxon>
        <taxon>Actinomycetota</taxon>
        <taxon>Actinomycetes</taxon>
        <taxon>Micrococcales</taxon>
        <taxon>Micrococcaceae</taxon>
        <taxon>Kocuria</taxon>
    </lineage>
</organism>
<dbReference type="Proteomes" id="UP000057181">
    <property type="component" value="Chromosome"/>
</dbReference>
<keyword evidence="8" id="KW-1185">Reference proteome</keyword>